<comment type="caution">
    <text evidence="3">The sequence shown here is derived from an EMBL/GenBank/DDBJ whole genome shotgun (WGS) entry which is preliminary data.</text>
</comment>
<gene>
    <name evidence="3" type="ORF">ACFFTU_09560</name>
</gene>
<dbReference type="Proteomes" id="UP001589718">
    <property type="component" value="Unassembled WGS sequence"/>
</dbReference>
<keyword evidence="2" id="KW-1133">Transmembrane helix</keyword>
<feature type="transmembrane region" description="Helical" evidence="2">
    <location>
        <begin position="30"/>
        <end position="63"/>
    </location>
</feature>
<name>A0ABV5PAH0_STRCM</name>
<protein>
    <submittedName>
        <fullName evidence="3">DUF4190 domain-containing protein</fullName>
    </submittedName>
</protein>
<evidence type="ECO:0000256" key="1">
    <source>
        <dbReference type="SAM" id="MobiDB-lite"/>
    </source>
</evidence>
<feature type="transmembrane region" description="Helical" evidence="2">
    <location>
        <begin position="75"/>
        <end position="103"/>
    </location>
</feature>
<keyword evidence="4" id="KW-1185">Reference proteome</keyword>
<organism evidence="3 4">
    <name type="scientific">Streptomyces cremeus</name>
    <dbReference type="NCBI Taxonomy" id="66881"/>
    <lineage>
        <taxon>Bacteria</taxon>
        <taxon>Bacillati</taxon>
        <taxon>Actinomycetota</taxon>
        <taxon>Actinomycetes</taxon>
        <taxon>Kitasatosporales</taxon>
        <taxon>Streptomycetaceae</taxon>
        <taxon>Streptomyces</taxon>
    </lineage>
</organism>
<sequence length="137" mass="14036">MSYPHHPPQNNDYGQPHHGAPAQQKNGLAIAALVLGILSLFASITLIGGILLGLLAVIFGIIAARKARGGRAPNGVMAIIGAVLGGLGIIASGVIIAVGASLLNSEEFKNLNDCVQQADTQSEKDACADKFNKDVGN</sequence>
<proteinExistence type="predicted"/>
<dbReference type="EMBL" id="JBHMCR010000005">
    <property type="protein sequence ID" value="MFB9520191.1"/>
    <property type="molecule type" value="Genomic_DNA"/>
</dbReference>
<keyword evidence="2" id="KW-0472">Membrane</keyword>
<feature type="region of interest" description="Disordered" evidence="1">
    <location>
        <begin position="1"/>
        <end position="20"/>
    </location>
</feature>
<evidence type="ECO:0000256" key="2">
    <source>
        <dbReference type="SAM" id="Phobius"/>
    </source>
</evidence>
<keyword evidence="2" id="KW-0812">Transmembrane</keyword>
<evidence type="ECO:0000313" key="4">
    <source>
        <dbReference type="Proteomes" id="UP001589718"/>
    </source>
</evidence>
<dbReference type="RefSeq" id="WP_345227435.1">
    <property type="nucleotide sequence ID" value="NZ_BAAAXE010000014.1"/>
</dbReference>
<reference evidence="3 4" key="1">
    <citation type="submission" date="2024-09" db="EMBL/GenBank/DDBJ databases">
        <authorList>
            <person name="Sun Q."/>
            <person name="Mori K."/>
        </authorList>
    </citation>
    <scope>NUCLEOTIDE SEQUENCE [LARGE SCALE GENOMIC DNA]</scope>
    <source>
        <strain evidence="3 4">JCM 4362</strain>
    </source>
</reference>
<accession>A0ABV5PAH0</accession>
<evidence type="ECO:0000313" key="3">
    <source>
        <dbReference type="EMBL" id="MFB9520191.1"/>
    </source>
</evidence>